<name>A0A3R7GMY6_9BURK</name>
<evidence type="ECO:0000313" key="1">
    <source>
        <dbReference type="EMBL" id="RKF33380.1"/>
    </source>
</evidence>
<comment type="caution">
    <text evidence="1">The sequence shown here is derived from an EMBL/GenBank/DDBJ whole genome shotgun (WGS) entry which is preliminary data.</text>
</comment>
<reference evidence="1 2" key="1">
    <citation type="submission" date="2016-07" db="EMBL/GenBank/DDBJ databases">
        <title>Genome analysis of Burkholderia fungorum ES3-20.</title>
        <authorList>
            <person name="Xu D."/>
            <person name="Yao R."/>
            <person name="Zheng S."/>
        </authorList>
    </citation>
    <scope>NUCLEOTIDE SEQUENCE [LARGE SCALE GENOMIC DNA]</scope>
    <source>
        <strain evidence="1 2">ES3-20</strain>
    </source>
</reference>
<dbReference type="OrthoDB" id="2804463at2"/>
<proteinExistence type="predicted"/>
<dbReference type="RefSeq" id="WP_147408596.1">
    <property type="nucleotide sequence ID" value="NZ_MCAS01000056.1"/>
</dbReference>
<organism evidence="1 2">
    <name type="scientific">Paraburkholderia fungorum</name>
    <dbReference type="NCBI Taxonomy" id="134537"/>
    <lineage>
        <taxon>Bacteria</taxon>
        <taxon>Pseudomonadati</taxon>
        <taxon>Pseudomonadota</taxon>
        <taxon>Betaproteobacteria</taxon>
        <taxon>Burkholderiales</taxon>
        <taxon>Burkholderiaceae</taxon>
        <taxon>Paraburkholderia</taxon>
    </lineage>
</organism>
<evidence type="ECO:0000313" key="2">
    <source>
        <dbReference type="Proteomes" id="UP000283709"/>
    </source>
</evidence>
<dbReference type="AlphaFoldDB" id="A0A3R7GMY6"/>
<dbReference type="Proteomes" id="UP000283709">
    <property type="component" value="Unassembled WGS sequence"/>
</dbReference>
<accession>A0A3R7GMY6</accession>
<gene>
    <name evidence="1" type="ORF">BCY88_09975</name>
</gene>
<sequence>MFPAGIGGDDRRFMLRDLVCGVCNTTVFSPLERQFMRSSPAAFARIFLQAQGRGKGKKASIPTIDTLSTTIALPEHGEVEAELLAGGQAVTLMQIVLRGGGEAVVTGDDRGDFGNFIDAAREIIDDLIPVVAKELGSNGRAIYKLTNFKWVNDGYHPEADEILDVPPEKCLWRESFPSISIENRPARHPTLYQRTAGQIALRLSATDNIAPLLADLRYAIAKLSETPLPPYQALEKPSLSISMTIDPKIYVRVLAKIGLNLVAWTFGEKYIRDRAFKRTKAGILTGKKDILLISADENDALRPIFSGVPSNRHAMTLFPVQIGDKFNLALIIRLYGGATHAVDLGIDVPAPPPAAKVYFFVDYSAHQIDQIDSIEFMMKYPPKLQSNTI</sequence>
<protein>
    <submittedName>
        <fullName evidence="1">Uncharacterized protein</fullName>
    </submittedName>
</protein>
<dbReference type="EMBL" id="MCAS01000056">
    <property type="protein sequence ID" value="RKF33380.1"/>
    <property type="molecule type" value="Genomic_DNA"/>
</dbReference>